<keyword evidence="13" id="KW-0206">Cytoskeleton</keyword>
<keyword evidence="12" id="KW-0175">Coiled coil</keyword>
<evidence type="ECO:0000256" key="3">
    <source>
        <dbReference type="ARBA" id="ARBA00004629"/>
    </source>
</evidence>
<dbReference type="GO" id="GO:0005874">
    <property type="term" value="C:microtubule"/>
    <property type="evidence" value="ECO:0007669"/>
    <property type="project" value="UniProtKB-KW"/>
</dbReference>
<dbReference type="InterPro" id="IPR013960">
    <property type="entry name" value="DASH_Duo1"/>
</dbReference>
<evidence type="ECO:0000256" key="19">
    <source>
        <dbReference type="SAM" id="MobiDB-lite"/>
    </source>
</evidence>
<evidence type="ECO:0000256" key="11">
    <source>
        <dbReference type="ARBA" id="ARBA00022838"/>
    </source>
</evidence>
<evidence type="ECO:0000256" key="9">
    <source>
        <dbReference type="ARBA" id="ARBA00022776"/>
    </source>
</evidence>
<keyword evidence="10" id="KW-0159">Chromosome partition</keyword>
<dbReference type="AlphaFoldDB" id="A0A1G4K6Y6"/>
<evidence type="ECO:0000256" key="2">
    <source>
        <dbReference type="ARBA" id="ARBA00004186"/>
    </source>
</evidence>
<dbReference type="GO" id="GO:0000278">
    <property type="term" value="P:mitotic cell cycle"/>
    <property type="evidence" value="ECO:0007669"/>
    <property type="project" value="InterPro"/>
</dbReference>
<comment type="similarity">
    <text evidence="4">Belongs to the DASH complex DUO1 family.</text>
</comment>
<protein>
    <recommendedName>
        <fullName evidence="17">DASH complex subunit DUO1</fullName>
    </recommendedName>
    <alternativeName>
        <fullName evidence="18">Outer kinetochore protein DUO1</fullName>
    </alternativeName>
</protein>
<evidence type="ECO:0000256" key="8">
    <source>
        <dbReference type="ARBA" id="ARBA00022701"/>
    </source>
</evidence>
<keyword evidence="21" id="KW-1185">Reference proteome</keyword>
<gene>
    <name evidence="20" type="ORF">LANO_0F02674G</name>
</gene>
<evidence type="ECO:0000256" key="17">
    <source>
        <dbReference type="ARBA" id="ARBA00044152"/>
    </source>
</evidence>
<keyword evidence="15" id="KW-0131">Cell cycle</keyword>
<keyword evidence="6" id="KW-0963">Cytoplasm</keyword>
<evidence type="ECO:0000256" key="6">
    <source>
        <dbReference type="ARBA" id="ARBA00022490"/>
    </source>
</evidence>
<evidence type="ECO:0000256" key="4">
    <source>
        <dbReference type="ARBA" id="ARBA00005366"/>
    </source>
</evidence>
<dbReference type="OrthoDB" id="4067138at2759"/>
<dbReference type="GO" id="GO:0051301">
    <property type="term" value="P:cell division"/>
    <property type="evidence" value="ECO:0007669"/>
    <property type="project" value="UniProtKB-KW"/>
</dbReference>
<keyword evidence="7" id="KW-0132">Cell division</keyword>
<name>A0A1G4K6Y6_9SACH</name>
<keyword evidence="5" id="KW-0158">Chromosome</keyword>
<accession>A0A1G4K6Y6</accession>
<dbReference type="Pfam" id="PF08651">
    <property type="entry name" value="DASH_Duo1"/>
    <property type="match status" value="1"/>
</dbReference>
<reference evidence="21" key="1">
    <citation type="submission" date="2016-03" db="EMBL/GenBank/DDBJ databases">
        <authorList>
            <person name="Devillers Hugo."/>
        </authorList>
    </citation>
    <scope>NUCLEOTIDE SEQUENCE [LARGE SCALE GENOMIC DNA]</scope>
</reference>
<evidence type="ECO:0000256" key="10">
    <source>
        <dbReference type="ARBA" id="ARBA00022829"/>
    </source>
</evidence>
<keyword evidence="16" id="KW-0137">Centromere</keyword>
<evidence type="ECO:0000313" key="20">
    <source>
        <dbReference type="EMBL" id="SCU99608.1"/>
    </source>
</evidence>
<dbReference type="PANTHER" id="PTHR28216">
    <property type="entry name" value="DASH COMPLEX SUBUNIT DUO1"/>
    <property type="match status" value="1"/>
</dbReference>
<sequence length="221" mass="24777">MEDNTLDNSTINKLIPEIFNQMRSNLSMAPSTKGIKPFVSTKTPSSITTQSLLEESKCLDEILPVIHKLESSLHSAGPQHLRRIKETCESTNKILDTWIRIQSQAGYAYDMMNDSSYLEYITAAQKNDALTPQTYLEQKEAQITDLNHTLDEARRAREVDDLGQVQRETNGKLLVQRGRKPVTASRAPRGGMKKPSGIPRSTSRITKTLAKTGRPGNRNPR</sequence>
<evidence type="ECO:0000313" key="21">
    <source>
        <dbReference type="Proteomes" id="UP000189911"/>
    </source>
</evidence>
<evidence type="ECO:0000256" key="16">
    <source>
        <dbReference type="ARBA" id="ARBA00023328"/>
    </source>
</evidence>
<evidence type="ECO:0000256" key="13">
    <source>
        <dbReference type="ARBA" id="ARBA00023212"/>
    </source>
</evidence>
<comment type="subcellular location">
    <subcellularLocation>
        <location evidence="3">Chromosome</location>
        <location evidence="3">Centromere</location>
        <location evidence="3">Kinetochore</location>
    </subcellularLocation>
    <subcellularLocation>
        <location evidence="2">Cytoplasm</location>
        <location evidence="2">Cytoskeleton</location>
        <location evidence="2">Spindle</location>
    </subcellularLocation>
    <subcellularLocation>
        <location evidence="1">Nucleus</location>
    </subcellularLocation>
</comment>
<dbReference type="PANTHER" id="PTHR28216:SF1">
    <property type="entry name" value="DASH COMPLEX SUBUNIT DUO1"/>
    <property type="match status" value="1"/>
</dbReference>
<organism evidence="20 21">
    <name type="scientific">Lachancea nothofagi CBS 11611</name>
    <dbReference type="NCBI Taxonomy" id="1266666"/>
    <lineage>
        <taxon>Eukaryota</taxon>
        <taxon>Fungi</taxon>
        <taxon>Dikarya</taxon>
        <taxon>Ascomycota</taxon>
        <taxon>Saccharomycotina</taxon>
        <taxon>Saccharomycetes</taxon>
        <taxon>Saccharomycetales</taxon>
        <taxon>Saccharomycetaceae</taxon>
        <taxon>Lachancea</taxon>
    </lineage>
</organism>
<evidence type="ECO:0000256" key="7">
    <source>
        <dbReference type="ARBA" id="ARBA00022618"/>
    </source>
</evidence>
<keyword evidence="14" id="KW-0539">Nucleus</keyword>
<evidence type="ECO:0000256" key="1">
    <source>
        <dbReference type="ARBA" id="ARBA00004123"/>
    </source>
</evidence>
<evidence type="ECO:0000256" key="5">
    <source>
        <dbReference type="ARBA" id="ARBA00022454"/>
    </source>
</evidence>
<evidence type="ECO:0000256" key="15">
    <source>
        <dbReference type="ARBA" id="ARBA00023306"/>
    </source>
</evidence>
<keyword evidence="8" id="KW-0493">Microtubule</keyword>
<dbReference type="GO" id="GO:0072686">
    <property type="term" value="C:mitotic spindle"/>
    <property type="evidence" value="ECO:0007669"/>
    <property type="project" value="InterPro"/>
</dbReference>
<dbReference type="Proteomes" id="UP000189911">
    <property type="component" value="Chromosome F"/>
</dbReference>
<keyword evidence="11" id="KW-0995">Kinetochore</keyword>
<feature type="region of interest" description="Disordered" evidence="19">
    <location>
        <begin position="176"/>
        <end position="221"/>
    </location>
</feature>
<evidence type="ECO:0000256" key="12">
    <source>
        <dbReference type="ARBA" id="ARBA00023054"/>
    </source>
</evidence>
<dbReference type="GO" id="GO:0007059">
    <property type="term" value="P:chromosome segregation"/>
    <property type="evidence" value="ECO:0007669"/>
    <property type="project" value="UniProtKB-KW"/>
</dbReference>
<keyword evidence="9" id="KW-0498">Mitosis</keyword>
<dbReference type="EMBL" id="LT598452">
    <property type="protein sequence ID" value="SCU99608.1"/>
    <property type="molecule type" value="Genomic_DNA"/>
</dbReference>
<dbReference type="GO" id="GO:0042729">
    <property type="term" value="C:DASH complex"/>
    <property type="evidence" value="ECO:0007669"/>
    <property type="project" value="InterPro"/>
</dbReference>
<evidence type="ECO:0000256" key="14">
    <source>
        <dbReference type="ARBA" id="ARBA00023242"/>
    </source>
</evidence>
<evidence type="ECO:0000256" key="18">
    <source>
        <dbReference type="ARBA" id="ARBA00044358"/>
    </source>
</evidence>
<proteinExistence type="inferred from homology"/>